<proteinExistence type="predicted"/>
<dbReference type="EMBL" id="CAJVQC010007989">
    <property type="protein sequence ID" value="CAG8586461.1"/>
    <property type="molecule type" value="Genomic_DNA"/>
</dbReference>
<protein>
    <submittedName>
        <fullName evidence="1">24524_t:CDS:1</fullName>
    </submittedName>
</protein>
<evidence type="ECO:0000313" key="1">
    <source>
        <dbReference type="EMBL" id="CAG8586461.1"/>
    </source>
</evidence>
<evidence type="ECO:0000313" key="2">
    <source>
        <dbReference type="Proteomes" id="UP000789920"/>
    </source>
</evidence>
<reference evidence="1" key="1">
    <citation type="submission" date="2021-06" db="EMBL/GenBank/DDBJ databases">
        <authorList>
            <person name="Kallberg Y."/>
            <person name="Tangrot J."/>
            <person name="Rosling A."/>
        </authorList>
    </citation>
    <scope>NUCLEOTIDE SEQUENCE</scope>
    <source>
        <strain evidence="1">MA461A</strain>
    </source>
</reference>
<keyword evidence="2" id="KW-1185">Reference proteome</keyword>
<sequence length="66" mass="7243">MSPLLSLSSTKENASVNEIEELHAVQRQQEHIILSIKDTLNDLLSSVKSLTSKIGLLKVLSQAKSK</sequence>
<dbReference type="Proteomes" id="UP000789920">
    <property type="component" value="Unassembled WGS sequence"/>
</dbReference>
<accession>A0ACA9MHC5</accession>
<feature type="non-terminal residue" evidence="1">
    <location>
        <position position="66"/>
    </location>
</feature>
<comment type="caution">
    <text evidence="1">The sequence shown here is derived from an EMBL/GenBank/DDBJ whole genome shotgun (WGS) entry which is preliminary data.</text>
</comment>
<name>A0ACA9MHC5_9GLOM</name>
<gene>
    <name evidence="1" type="ORF">RPERSI_LOCUS5363</name>
</gene>
<organism evidence="1 2">
    <name type="scientific">Racocetra persica</name>
    <dbReference type="NCBI Taxonomy" id="160502"/>
    <lineage>
        <taxon>Eukaryota</taxon>
        <taxon>Fungi</taxon>
        <taxon>Fungi incertae sedis</taxon>
        <taxon>Mucoromycota</taxon>
        <taxon>Glomeromycotina</taxon>
        <taxon>Glomeromycetes</taxon>
        <taxon>Diversisporales</taxon>
        <taxon>Gigasporaceae</taxon>
        <taxon>Racocetra</taxon>
    </lineage>
</organism>